<evidence type="ECO:0000313" key="3">
    <source>
        <dbReference type="Proteomes" id="UP000000925"/>
    </source>
</evidence>
<evidence type="ECO:0000313" key="2">
    <source>
        <dbReference type="EMBL" id="ADE54194.1"/>
    </source>
</evidence>
<dbReference type="KEGG" id="caa:Caka_1174"/>
<sequence>MSNSEFNLDVFIDRVSENYKNWGWMLCGAFTSHIVLQNQDYGLNLFETADVVGFVVATVLLIGLCHLVTIPILHIFIKSVDGVGSFKDTAAAFSASVSVLGVPVVLNILYTLQSRSRLAHVIEEFYDSIELLCFLTVLLVLHHSIRKLHNLSFEKAYYALLLAAIAPYIIILLIANMIF</sequence>
<dbReference type="Proteomes" id="UP000000925">
    <property type="component" value="Chromosome"/>
</dbReference>
<dbReference type="AlphaFoldDB" id="D5EIC8"/>
<keyword evidence="1" id="KW-1133">Transmembrane helix</keyword>
<feature type="transmembrane region" description="Helical" evidence="1">
    <location>
        <begin position="51"/>
        <end position="77"/>
    </location>
</feature>
<dbReference type="HOGENOM" id="CLU_1501058_0_0_0"/>
<evidence type="ECO:0008006" key="4">
    <source>
        <dbReference type="Google" id="ProtNLM"/>
    </source>
</evidence>
<name>D5EIC8_CORAD</name>
<protein>
    <recommendedName>
        <fullName evidence="4">Yip1 domain-containing protein</fullName>
    </recommendedName>
</protein>
<organism evidence="2 3">
    <name type="scientific">Coraliomargarita akajimensis (strain DSM 45221 / IAM 15411 / JCM 23193 / KCTC 12865 / 04OKA010-24)</name>
    <dbReference type="NCBI Taxonomy" id="583355"/>
    <lineage>
        <taxon>Bacteria</taxon>
        <taxon>Pseudomonadati</taxon>
        <taxon>Verrucomicrobiota</taxon>
        <taxon>Opitutia</taxon>
        <taxon>Puniceicoccales</taxon>
        <taxon>Coraliomargaritaceae</taxon>
        <taxon>Coraliomargarita</taxon>
    </lineage>
</organism>
<dbReference type="STRING" id="583355.Caka_1174"/>
<keyword evidence="1" id="KW-0472">Membrane</keyword>
<keyword evidence="1" id="KW-0812">Transmembrane</keyword>
<proteinExistence type="predicted"/>
<dbReference type="RefSeq" id="WP_013042916.1">
    <property type="nucleotide sequence ID" value="NC_014008.1"/>
</dbReference>
<gene>
    <name evidence="2" type="ordered locus">Caka_1174</name>
</gene>
<feature type="transmembrane region" description="Helical" evidence="1">
    <location>
        <begin position="89"/>
        <end position="113"/>
    </location>
</feature>
<feature type="transmembrane region" description="Helical" evidence="1">
    <location>
        <begin position="157"/>
        <end position="178"/>
    </location>
</feature>
<evidence type="ECO:0000256" key="1">
    <source>
        <dbReference type="SAM" id="Phobius"/>
    </source>
</evidence>
<reference evidence="2 3" key="1">
    <citation type="journal article" date="2010" name="Stand. Genomic Sci.">
        <title>Complete genome sequence of Coraliomargarita akajimensis type strain (04OKA010-24).</title>
        <authorList>
            <person name="Mavromatis K."/>
            <person name="Abt B."/>
            <person name="Brambilla E."/>
            <person name="Lapidus A."/>
            <person name="Copeland A."/>
            <person name="Deshpande S."/>
            <person name="Nolan M."/>
            <person name="Lucas S."/>
            <person name="Tice H."/>
            <person name="Cheng J.F."/>
            <person name="Han C."/>
            <person name="Detter J.C."/>
            <person name="Woyke T."/>
            <person name="Goodwin L."/>
            <person name="Pitluck S."/>
            <person name="Held B."/>
            <person name="Brettin T."/>
            <person name="Tapia R."/>
            <person name="Ivanova N."/>
            <person name="Mikhailova N."/>
            <person name="Pati A."/>
            <person name="Liolios K."/>
            <person name="Chen A."/>
            <person name="Palaniappan K."/>
            <person name="Land M."/>
            <person name="Hauser L."/>
            <person name="Chang Y.J."/>
            <person name="Jeffries C.D."/>
            <person name="Rohde M."/>
            <person name="Goker M."/>
            <person name="Bristow J."/>
            <person name="Eisen J.A."/>
            <person name="Markowitz V."/>
            <person name="Hugenholtz P."/>
            <person name="Klenk H.P."/>
            <person name="Kyrpides N.C."/>
        </authorList>
    </citation>
    <scope>NUCLEOTIDE SEQUENCE [LARGE SCALE GENOMIC DNA]</scope>
    <source>
        <strain evidence="3">DSM 45221 / IAM 15411 / JCM 23193 / KCTC 12865</strain>
    </source>
</reference>
<accession>D5EIC8</accession>
<keyword evidence="3" id="KW-1185">Reference proteome</keyword>
<dbReference type="EMBL" id="CP001998">
    <property type="protein sequence ID" value="ADE54194.1"/>
    <property type="molecule type" value="Genomic_DNA"/>
</dbReference>